<name>A0A564ZDL0_HYMDI</name>
<accession>A0A564ZDL0</accession>
<gene>
    <name evidence="1" type="ORF">WMSIL1_LOCUS14627</name>
</gene>
<dbReference type="Proteomes" id="UP000321570">
    <property type="component" value="Unassembled WGS sequence"/>
</dbReference>
<dbReference type="AlphaFoldDB" id="A0A564ZDL0"/>
<dbReference type="EMBL" id="CABIJS010000711">
    <property type="protein sequence ID" value="VUZ57133.1"/>
    <property type="molecule type" value="Genomic_DNA"/>
</dbReference>
<keyword evidence="2" id="KW-1185">Reference proteome</keyword>
<organism evidence="1 2">
    <name type="scientific">Hymenolepis diminuta</name>
    <name type="common">Rat tapeworm</name>
    <dbReference type="NCBI Taxonomy" id="6216"/>
    <lineage>
        <taxon>Eukaryota</taxon>
        <taxon>Metazoa</taxon>
        <taxon>Spiralia</taxon>
        <taxon>Lophotrochozoa</taxon>
        <taxon>Platyhelminthes</taxon>
        <taxon>Cestoda</taxon>
        <taxon>Eucestoda</taxon>
        <taxon>Cyclophyllidea</taxon>
        <taxon>Hymenolepididae</taxon>
        <taxon>Hymenolepis</taxon>
    </lineage>
</organism>
<feature type="non-terminal residue" evidence="1">
    <location>
        <position position="1"/>
    </location>
</feature>
<sequence>FTFCQILIDCSPKEVSHRVGTIHPEGEFKGQDLRTACEEMLLSERLCVPTKCDPVRTYSAYDLIYALNYHLNHQWTVAIITKPHGVNIDDVQTGKGT</sequence>
<proteinExistence type="predicted"/>
<protein>
    <submittedName>
        <fullName evidence="1">Uncharacterized protein</fullName>
    </submittedName>
</protein>
<reference evidence="1 2" key="1">
    <citation type="submission" date="2019-07" db="EMBL/GenBank/DDBJ databases">
        <authorList>
            <person name="Jastrzebski P J."/>
            <person name="Paukszto L."/>
            <person name="Jastrzebski P J."/>
        </authorList>
    </citation>
    <scope>NUCLEOTIDE SEQUENCE [LARGE SCALE GENOMIC DNA]</scope>
    <source>
        <strain evidence="1 2">WMS-il1</strain>
    </source>
</reference>
<evidence type="ECO:0000313" key="2">
    <source>
        <dbReference type="Proteomes" id="UP000321570"/>
    </source>
</evidence>
<evidence type="ECO:0000313" key="1">
    <source>
        <dbReference type="EMBL" id="VUZ57133.1"/>
    </source>
</evidence>